<sequence>MSIVPSDSTDNVESRNTATSAGQLIQVGVIHGGVSIHGSADLPAAAVRTLPGDIASFTGRHVEFERVLSDAFGSAAPGKVVKIIVIDGMAGVGKTAFAVHVAHQLAPRFPDGQIFLRLYGHTPGHQPADPSDALYTLLITMGVAPHKIPAGLDARAALWRDRSAHTRLLLLFDDATGSAQIKPLLPGGAGNLVLLTSRRRLSLLYDAMPITLGLLDSDEAETLFLQLAGLDARDDSVAGIVRSCGYLPLAISLMAGYLKHHQAWTPRHLLDELDAVTGGLEAMYAEDDSVATAFDLSYRELAADQRRMFRRLGLHPGGDFDVHAAAALADLDTAATRRILDSLFSCHLVEEVTRGRYSFHDLIRAHARSLVQAEEPEDRNDAVGRLLRYYLATADAADRHLARRSRNRDRDTGRMPTPLRRFTSRGEAVDWMTAERLNLQVMADHVAGHGLPGDTVSLVATMHGFLRVHGYWDQDIVLQNLAITEARKIGDRTGEANALHRLGEVQRLMGQFQASVASLHGALDLFHGLADTLGEADVLTDLGFVQRRMGEYPASAVSLKRALELYRELGDEHGEASALNYLGDVQRLTGDYRAAMAGQANALALFRALGDRIGEANVLTSQGEALRILGDYEAASTILNKALTLFCDLGNRHGEANALNYLGDVQRLLGDHPAAMAGQTRALALYRELGNRHGEANALNYLGEVQRLIGEREAAAACQAQSLRLHRESSNRHGQTRTLISLGELALDSGDPAGARERFQESLGVGRCLCGITGSASGWPGVPAR</sequence>
<evidence type="ECO:0000313" key="2">
    <source>
        <dbReference type="Proteomes" id="UP000268727"/>
    </source>
</evidence>
<dbReference type="SUPFAM" id="SSF48452">
    <property type="entry name" value="TPR-like"/>
    <property type="match status" value="2"/>
</dbReference>
<dbReference type="CDD" id="cd02019">
    <property type="entry name" value="NK"/>
    <property type="match status" value="1"/>
</dbReference>
<evidence type="ECO:0000313" key="1">
    <source>
        <dbReference type="EMBL" id="ROP37179.1"/>
    </source>
</evidence>
<dbReference type="OrthoDB" id="581105at2"/>
<dbReference type="AlphaFoldDB" id="A0A3N1H3U7"/>
<dbReference type="EMBL" id="RJKM01000001">
    <property type="protein sequence ID" value="ROP37179.1"/>
    <property type="molecule type" value="Genomic_DNA"/>
</dbReference>
<dbReference type="PANTHER" id="PTHR47691:SF3">
    <property type="entry name" value="HTH-TYPE TRANSCRIPTIONAL REGULATOR RV0890C-RELATED"/>
    <property type="match status" value="1"/>
</dbReference>
<reference evidence="1 2" key="1">
    <citation type="submission" date="2018-11" db="EMBL/GenBank/DDBJ databases">
        <title>Sequencing the genomes of 1000 actinobacteria strains.</title>
        <authorList>
            <person name="Klenk H.-P."/>
        </authorList>
    </citation>
    <scope>NUCLEOTIDE SEQUENCE [LARGE SCALE GENOMIC DNA]</scope>
    <source>
        <strain evidence="1 2">DSM 44231</strain>
    </source>
</reference>
<dbReference type="InterPro" id="IPR011990">
    <property type="entry name" value="TPR-like_helical_dom_sf"/>
</dbReference>
<dbReference type="Proteomes" id="UP000268727">
    <property type="component" value="Unassembled WGS sequence"/>
</dbReference>
<protein>
    <submittedName>
        <fullName evidence="1">Tetratricopeptide (TPR) repeat protein</fullName>
    </submittedName>
</protein>
<proteinExistence type="predicted"/>
<dbReference type="SMART" id="SM00028">
    <property type="entry name" value="TPR"/>
    <property type="match status" value="6"/>
</dbReference>
<dbReference type="Gene3D" id="1.25.40.10">
    <property type="entry name" value="Tetratricopeptide repeat domain"/>
    <property type="match status" value="2"/>
</dbReference>
<comment type="caution">
    <text evidence="1">The sequence shown here is derived from an EMBL/GenBank/DDBJ whole genome shotgun (WGS) entry which is preliminary data.</text>
</comment>
<dbReference type="PANTHER" id="PTHR47691">
    <property type="entry name" value="REGULATOR-RELATED"/>
    <property type="match status" value="1"/>
</dbReference>
<dbReference type="InterPro" id="IPR019734">
    <property type="entry name" value="TPR_rpt"/>
</dbReference>
<organism evidence="1 2">
    <name type="scientific">Saccharothrix texasensis</name>
    <dbReference type="NCBI Taxonomy" id="103734"/>
    <lineage>
        <taxon>Bacteria</taxon>
        <taxon>Bacillati</taxon>
        <taxon>Actinomycetota</taxon>
        <taxon>Actinomycetes</taxon>
        <taxon>Pseudonocardiales</taxon>
        <taxon>Pseudonocardiaceae</taxon>
        <taxon>Saccharothrix</taxon>
    </lineage>
</organism>
<dbReference type="InterPro" id="IPR027417">
    <property type="entry name" value="P-loop_NTPase"/>
</dbReference>
<accession>A0A3N1H3U7</accession>
<dbReference type="Pfam" id="PF13424">
    <property type="entry name" value="TPR_12"/>
    <property type="match status" value="3"/>
</dbReference>
<dbReference type="SUPFAM" id="SSF52540">
    <property type="entry name" value="P-loop containing nucleoside triphosphate hydrolases"/>
    <property type="match status" value="1"/>
</dbReference>
<name>A0A3N1H3U7_9PSEU</name>
<keyword evidence="2" id="KW-1185">Reference proteome</keyword>
<dbReference type="PRINTS" id="PR00364">
    <property type="entry name" value="DISEASERSIST"/>
</dbReference>
<dbReference type="Gene3D" id="3.40.50.300">
    <property type="entry name" value="P-loop containing nucleotide triphosphate hydrolases"/>
    <property type="match status" value="1"/>
</dbReference>
<gene>
    <name evidence="1" type="ORF">EDD40_2470</name>
</gene>
<dbReference type="RefSeq" id="WP_123743025.1">
    <property type="nucleotide sequence ID" value="NZ_RJKM01000001.1"/>
</dbReference>